<accession>A0ABM6NLN3</accession>
<name>A0ABM6NLN3_PSEO7</name>
<keyword evidence="17" id="KW-1185">Reference proteome</keyword>
<evidence type="ECO:0000256" key="3">
    <source>
        <dbReference type="ARBA" id="ARBA00012438"/>
    </source>
</evidence>
<gene>
    <name evidence="16" type="ORF">PPIS_b0855</name>
</gene>
<evidence type="ECO:0000256" key="7">
    <source>
        <dbReference type="ARBA" id="ARBA00022741"/>
    </source>
</evidence>
<keyword evidence="8" id="KW-0067">ATP-binding</keyword>
<evidence type="ECO:0000313" key="17">
    <source>
        <dbReference type="Proteomes" id="UP000016521"/>
    </source>
</evidence>
<dbReference type="SMART" id="SM00387">
    <property type="entry name" value="HATPase_c"/>
    <property type="match status" value="1"/>
</dbReference>
<dbReference type="SMART" id="SM00388">
    <property type="entry name" value="HisKA"/>
    <property type="match status" value="1"/>
</dbReference>
<feature type="transmembrane region" description="Helical" evidence="13">
    <location>
        <begin position="307"/>
        <end position="325"/>
    </location>
</feature>
<organism evidence="16 17">
    <name type="scientific">Pseudoalteromonas piscicida</name>
    <dbReference type="NCBI Taxonomy" id="43662"/>
    <lineage>
        <taxon>Bacteria</taxon>
        <taxon>Pseudomonadati</taxon>
        <taxon>Pseudomonadota</taxon>
        <taxon>Gammaproteobacteria</taxon>
        <taxon>Alteromonadales</taxon>
        <taxon>Pseudoalteromonadaceae</taxon>
        <taxon>Pseudoalteromonas</taxon>
    </lineage>
</organism>
<dbReference type="CDD" id="cd00082">
    <property type="entry name" value="HisKA"/>
    <property type="match status" value="1"/>
</dbReference>
<feature type="domain" description="Response regulatory" evidence="15">
    <location>
        <begin position="1312"/>
        <end position="1431"/>
    </location>
</feature>
<evidence type="ECO:0000256" key="6">
    <source>
        <dbReference type="ARBA" id="ARBA00022692"/>
    </source>
</evidence>
<feature type="modified residue" description="4-aspartylphosphate" evidence="12">
    <location>
        <position position="1361"/>
    </location>
</feature>
<reference evidence="16 17" key="1">
    <citation type="submission" date="2015-06" db="EMBL/GenBank/DDBJ databases">
        <authorList>
            <person name="Xie B.-B."/>
            <person name="Rong J.-C."/>
            <person name="Qin Q.-L."/>
            <person name="Zhang Y.-Z."/>
        </authorList>
    </citation>
    <scope>NUCLEOTIDE SEQUENCE [LARGE SCALE GENOMIC DNA]</scope>
    <source>
        <strain evidence="16 17">JCM 20779</strain>
    </source>
</reference>
<keyword evidence="10" id="KW-0902">Two-component regulatory system</keyword>
<proteinExistence type="predicted"/>
<keyword evidence="6 13" id="KW-0812">Transmembrane</keyword>
<dbReference type="CDD" id="cd17546">
    <property type="entry name" value="REC_hyHK_CKI1_RcsC-like"/>
    <property type="match status" value="1"/>
</dbReference>
<dbReference type="InterPro" id="IPR001789">
    <property type="entry name" value="Sig_transdc_resp-reg_receiver"/>
</dbReference>
<dbReference type="EC" id="2.7.13.3" evidence="3"/>
<dbReference type="PROSITE" id="PS50110">
    <property type="entry name" value="RESPONSE_REGULATORY"/>
    <property type="match status" value="1"/>
</dbReference>
<evidence type="ECO:0000256" key="11">
    <source>
        <dbReference type="ARBA" id="ARBA00023136"/>
    </source>
</evidence>
<evidence type="ECO:0000256" key="8">
    <source>
        <dbReference type="ARBA" id="ARBA00022840"/>
    </source>
</evidence>
<evidence type="ECO:0000256" key="4">
    <source>
        <dbReference type="ARBA" id="ARBA00022475"/>
    </source>
</evidence>
<dbReference type="InterPro" id="IPR004358">
    <property type="entry name" value="Sig_transdc_His_kin-like_C"/>
</dbReference>
<dbReference type="Gene3D" id="3.30.565.10">
    <property type="entry name" value="Histidine kinase-like ATPase, C-terminal domain"/>
    <property type="match status" value="1"/>
</dbReference>
<dbReference type="PRINTS" id="PR00344">
    <property type="entry name" value="BCTRLSENSOR"/>
</dbReference>
<dbReference type="SMART" id="SM00448">
    <property type="entry name" value="REC"/>
    <property type="match status" value="1"/>
</dbReference>
<dbReference type="PANTHER" id="PTHR45339:SF1">
    <property type="entry name" value="HYBRID SIGNAL TRANSDUCTION HISTIDINE KINASE J"/>
    <property type="match status" value="1"/>
</dbReference>
<keyword evidence="5 12" id="KW-0597">Phosphoprotein</keyword>
<dbReference type="SUPFAM" id="SSF47384">
    <property type="entry name" value="Homodimeric domain of signal transducing histidine kinase"/>
    <property type="match status" value="1"/>
</dbReference>
<dbReference type="EMBL" id="CP011925">
    <property type="protein sequence ID" value="ATD09926.1"/>
    <property type="molecule type" value="Genomic_DNA"/>
</dbReference>
<keyword evidence="9 13" id="KW-1133">Transmembrane helix</keyword>
<evidence type="ECO:0000256" key="9">
    <source>
        <dbReference type="ARBA" id="ARBA00022989"/>
    </source>
</evidence>
<dbReference type="InterPro" id="IPR005467">
    <property type="entry name" value="His_kinase_dom"/>
</dbReference>
<dbReference type="InterPro" id="IPR036890">
    <property type="entry name" value="HATPase_C_sf"/>
</dbReference>
<dbReference type="SUPFAM" id="SSF52172">
    <property type="entry name" value="CheY-like"/>
    <property type="match status" value="1"/>
</dbReference>
<dbReference type="Pfam" id="PF00072">
    <property type="entry name" value="Response_reg"/>
    <property type="match status" value="1"/>
</dbReference>
<dbReference type="Gene3D" id="1.10.287.130">
    <property type="match status" value="1"/>
</dbReference>
<evidence type="ECO:0000313" key="16">
    <source>
        <dbReference type="EMBL" id="ATD09926.1"/>
    </source>
</evidence>
<dbReference type="InterPro" id="IPR036641">
    <property type="entry name" value="HPT_dom_sf"/>
</dbReference>
<evidence type="ECO:0000256" key="10">
    <source>
        <dbReference type="ARBA" id="ARBA00023012"/>
    </source>
</evidence>
<feature type="transmembrane region" description="Helical" evidence="13">
    <location>
        <begin position="346"/>
        <end position="363"/>
    </location>
</feature>
<evidence type="ECO:0000256" key="5">
    <source>
        <dbReference type="ARBA" id="ARBA00022553"/>
    </source>
</evidence>
<dbReference type="InterPro" id="IPR003661">
    <property type="entry name" value="HisK_dim/P_dom"/>
</dbReference>
<dbReference type="Pfam" id="PF02518">
    <property type="entry name" value="HATPase_c"/>
    <property type="match status" value="1"/>
</dbReference>
<evidence type="ECO:0000259" key="15">
    <source>
        <dbReference type="PROSITE" id="PS50110"/>
    </source>
</evidence>
<dbReference type="Gene3D" id="3.40.50.2300">
    <property type="match status" value="1"/>
</dbReference>
<dbReference type="InterPro" id="IPR003594">
    <property type="entry name" value="HATPase_dom"/>
</dbReference>
<evidence type="ECO:0000256" key="13">
    <source>
        <dbReference type="SAM" id="Phobius"/>
    </source>
</evidence>
<dbReference type="SUPFAM" id="SSF55874">
    <property type="entry name" value="ATPase domain of HSP90 chaperone/DNA topoisomerase II/histidine kinase"/>
    <property type="match status" value="1"/>
</dbReference>
<feature type="domain" description="Histidine kinase" evidence="14">
    <location>
        <begin position="931"/>
        <end position="1154"/>
    </location>
</feature>
<evidence type="ECO:0000256" key="2">
    <source>
        <dbReference type="ARBA" id="ARBA00004651"/>
    </source>
</evidence>
<dbReference type="Pfam" id="PF00512">
    <property type="entry name" value="HisKA"/>
    <property type="match status" value="1"/>
</dbReference>
<sequence>MANVSKYFKIISLTFFSLVCLSGFYLEINEFNKNRVVHQSLTLYYNNLSALDKAIEVIFSLQRERGMSTGFKSEEEHDARLLAYYQETDEKITRLTAEKLTSINNFDQFQLTIKDDIQTLRKLNRQANINHEQLFLRYTILINHLIDTVRTIQTEQSFIHNFGSNEDKTQYQNIHTLIRAIELGGRLRAKISRYLTADEEATRLSAMRSALQYYATHVTLMDSLKDNQNTVQLYNAATASREYDYVTSALNRFSRGAEANLPHYVWWDNSTAYLNLLASGSLNLLKYMKESASASMQKSQERAQTSLIISLTIALLYIILICLLIKAFTELKIYKTAPLRTQTAQLIVIFSSVLAVLFVEHFASQKQLLYLSEVQTLRQLNNHSLERINHLKTLWYKPHIESLRYASIGTNANLTKPSQLQTLDVNKLNNTPYIDKSQIASFYSQYQESLHRGGVVTQIIRGNDGHRILIMTGLGLSDKGLTQTLYWYEAQLDVLLGSLELSLDTRLENASGYYTKQEVEAIKISGTHTPLSQLLLTNNLDQTDFLSAKIWDQELQVGTYAYSREAFNQDLFYTIEIKFIWQVLSLVAFCLFGLAVSYRAQQRAKLDKQAAKDAIQKRQTLLNSSEKLAAIGSFEVAVGQHLAHTSEGFRTLFNLTPELEYHNLKPIIKLLDSDNRKKLQSNLRSLTHDQSSELQLTIRDESSTRYLNVILNLKYYSSENSQFVVGVVKDVTNQVNESNRQKRIQKELVAARKEALEKMHEADVERMSAQHLLKVQKSTEKLLQEAIDSFPAFILLIDEDQHIAMLNQFNEHIKRTDHNEYQFMGSSLNKGSDVIAFITQLPMTDDSELLSMLEEAKDKEQYQALTTCQYVSEDILHWFNVLVKNITTDSGKYTLIYQNDITKSINFSAELEQARIKAEQASEAKSRFLATMSHEIRTPMNGVVGMLDILAQSNLDHEQSHLTKVAKSSALVLLRIINDILDFSKIEAGKMQLESTPFSWQEIIKELAELLAYQADSKKLKLAFYLSPQLPNWQLGDPVRLRQILLNLIGNALKFTKTTATASGFVEVTIGRSPDDGYMEISVKDNGKGMSEEQVENLFKPFVQADSSIQRQYGGTGLGLSITHKLVAMMEGEIDCRSLEGFGSNFIVTLPYCEVPKQTSAISLTLDRLKIAVVGDEDKFEKDLQNQLRIYEAQCEIFPRELFNAQLIDSQQFDYLVITAEAFQQLTTEGKEVFIAESECKYILLDNNQDKLPHANNINVSNLALYPYYAYKVVSHIATLEGLIDSESTNDDSDTKFKTLPTISDAQALNKLILVVEDNVYNQDLFKRQLALLGYQCIIADNGKVALQLLEQYHFSLIISDCHMPVMDGYEFTKQRREHERERNLEHIPIIAATANALDGEKDICFNAGMDDYIAKPIVLQKLNKKLKKWFSSNIPTNSQEAENPPSLIEELDAPTRHIDLVILSEYVGTDKELQSIFLRSFVDDTKKLLQGVDLEHPESVKNIAHQGKTSAKAVGATQLSEKMAELEHAASEGKHIKIENLLNQCLMLFDNAQAEIASILNVEDLT</sequence>
<dbReference type="SUPFAM" id="SSF47226">
    <property type="entry name" value="Histidine-containing phosphotransfer domain, HPT domain"/>
    <property type="match status" value="1"/>
</dbReference>
<dbReference type="InterPro" id="IPR011006">
    <property type="entry name" value="CheY-like_superfamily"/>
</dbReference>
<keyword evidence="7" id="KW-0547">Nucleotide-binding</keyword>
<evidence type="ECO:0000256" key="12">
    <source>
        <dbReference type="PROSITE-ProRule" id="PRU00169"/>
    </source>
</evidence>
<protein>
    <recommendedName>
        <fullName evidence="3">histidine kinase</fullName>
        <ecNumber evidence="3">2.7.13.3</ecNumber>
    </recommendedName>
</protein>
<evidence type="ECO:0000256" key="1">
    <source>
        <dbReference type="ARBA" id="ARBA00000085"/>
    </source>
</evidence>
<evidence type="ECO:0000259" key="14">
    <source>
        <dbReference type="PROSITE" id="PS50109"/>
    </source>
</evidence>
<dbReference type="CDD" id="cd16922">
    <property type="entry name" value="HATPase_EvgS-ArcB-TorS-like"/>
    <property type="match status" value="1"/>
</dbReference>
<dbReference type="Pfam" id="PF08376">
    <property type="entry name" value="NIT"/>
    <property type="match status" value="1"/>
</dbReference>
<dbReference type="InterPro" id="IPR036097">
    <property type="entry name" value="HisK_dim/P_sf"/>
</dbReference>
<keyword evidence="11 13" id="KW-0472">Membrane</keyword>
<dbReference type="PANTHER" id="PTHR45339">
    <property type="entry name" value="HYBRID SIGNAL TRANSDUCTION HISTIDINE KINASE J"/>
    <property type="match status" value="1"/>
</dbReference>
<dbReference type="Gene3D" id="1.20.120.160">
    <property type="entry name" value="HPT domain"/>
    <property type="match status" value="1"/>
</dbReference>
<feature type="transmembrane region" description="Helical" evidence="13">
    <location>
        <begin position="7"/>
        <end position="26"/>
    </location>
</feature>
<dbReference type="Proteomes" id="UP000016521">
    <property type="component" value="Chromosome II"/>
</dbReference>
<dbReference type="PROSITE" id="PS50109">
    <property type="entry name" value="HIS_KIN"/>
    <property type="match status" value="1"/>
</dbReference>
<comment type="subcellular location">
    <subcellularLocation>
        <location evidence="2">Cell membrane</location>
        <topology evidence="2">Multi-pass membrane protein</topology>
    </subcellularLocation>
</comment>
<comment type="catalytic activity">
    <reaction evidence="1">
        <text>ATP + protein L-histidine = ADP + protein N-phospho-L-histidine.</text>
        <dbReference type="EC" id="2.7.13.3"/>
    </reaction>
</comment>
<dbReference type="InterPro" id="IPR013587">
    <property type="entry name" value="Nitrate/nitrite_sensing"/>
</dbReference>
<keyword evidence="4" id="KW-1003">Cell membrane</keyword>